<evidence type="ECO:0000313" key="3">
    <source>
        <dbReference type="Proteomes" id="UP000315783"/>
    </source>
</evidence>
<dbReference type="Proteomes" id="UP000315783">
    <property type="component" value="Unassembled WGS sequence"/>
</dbReference>
<proteinExistence type="predicted"/>
<feature type="region of interest" description="Disordered" evidence="1">
    <location>
        <begin position="1"/>
        <end position="29"/>
    </location>
</feature>
<dbReference type="AlphaFoldDB" id="A0A545VPD7"/>
<name>A0A545VPD7_9HYPO</name>
<evidence type="ECO:0000313" key="2">
    <source>
        <dbReference type="EMBL" id="TQV91676.1"/>
    </source>
</evidence>
<protein>
    <submittedName>
        <fullName evidence="2">Uncharacterized protein</fullName>
    </submittedName>
</protein>
<feature type="compositionally biased region" description="Basic residues" evidence="1">
    <location>
        <begin position="16"/>
        <end position="26"/>
    </location>
</feature>
<sequence length="96" mass="10558">MMGRAGRKMELMHPGIAKRTKSKTCRNRLGDDGGDDYGCAFFRFRRESTSPPFARLWPLPRSVSMMMARINETAGSGPAALDGWCPSCDTAWAPCG</sequence>
<gene>
    <name evidence="2" type="ORF">IF1G_09742</name>
</gene>
<keyword evidence="3" id="KW-1185">Reference proteome</keyword>
<reference evidence="2 3" key="1">
    <citation type="journal article" date="2019" name="Appl. Microbiol. Biotechnol.">
        <title>Genome sequence of Isaria javanica and comparative genome analysis insights into family S53 peptidase evolution in fungal entomopathogens.</title>
        <authorList>
            <person name="Lin R."/>
            <person name="Zhang X."/>
            <person name="Xin B."/>
            <person name="Zou M."/>
            <person name="Gao Y."/>
            <person name="Qin F."/>
            <person name="Hu Q."/>
            <person name="Xie B."/>
            <person name="Cheng X."/>
        </authorList>
    </citation>
    <scope>NUCLEOTIDE SEQUENCE [LARGE SCALE GENOMIC DNA]</scope>
    <source>
        <strain evidence="2 3">IJ1G</strain>
    </source>
</reference>
<comment type="caution">
    <text evidence="2">The sequence shown here is derived from an EMBL/GenBank/DDBJ whole genome shotgun (WGS) entry which is preliminary data.</text>
</comment>
<accession>A0A545VPD7</accession>
<dbReference type="EMBL" id="SPUK01000018">
    <property type="protein sequence ID" value="TQV91676.1"/>
    <property type="molecule type" value="Genomic_DNA"/>
</dbReference>
<evidence type="ECO:0000256" key="1">
    <source>
        <dbReference type="SAM" id="MobiDB-lite"/>
    </source>
</evidence>
<organism evidence="2 3">
    <name type="scientific">Cordyceps javanica</name>
    <dbReference type="NCBI Taxonomy" id="43265"/>
    <lineage>
        <taxon>Eukaryota</taxon>
        <taxon>Fungi</taxon>
        <taxon>Dikarya</taxon>
        <taxon>Ascomycota</taxon>
        <taxon>Pezizomycotina</taxon>
        <taxon>Sordariomycetes</taxon>
        <taxon>Hypocreomycetidae</taxon>
        <taxon>Hypocreales</taxon>
        <taxon>Cordycipitaceae</taxon>
        <taxon>Cordyceps</taxon>
    </lineage>
</organism>